<evidence type="ECO:0000256" key="6">
    <source>
        <dbReference type="ARBA" id="ARBA00022679"/>
    </source>
</evidence>
<dbReference type="PANTHER" id="PTHR43711">
    <property type="entry name" value="TWO-COMPONENT HISTIDINE KINASE"/>
    <property type="match status" value="1"/>
</dbReference>
<dbReference type="GO" id="GO:0005886">
    <property type="term" value="C:plasma membrane"/>
    <property type="evidence" value="ECO:0007669"/>
    <property type="project" value="UniProtKB-SubCell"/>
</dbReference>
<comment type="subcellular location">
    <subcellularLocation>
        <location evidence="2">Cell membrane</location>
    </subcellularLocation>
</comment>
<dbReference type="Pfam" id="PF00512">
    <property type="entry name" value="HisKA"/>
    <property type="match status" value="1"/>
</dbReference>
<dbReference type="SMART" id="SM00387">
    <property type="entry name" value="HATPase_c"/>
    <property type="match status" value="1"/>
</dbReference>
<dbReference type="Pfam" id="PF10114">
    <property type="entry name" value="PocR"/>
    <property type="match status" value="1"/>
</dbReference>
<dbReference type="InterPro" id="IPR000700">
    <property type="entry name" value="PAS-assoc_C"/>
</dbReference>
<dbReference type="RefSeq" id="WP_110361826.1">
    <property type="nucleotide sequence ID" value="NZ_QFLI01000007.1"/>
</dbReference>
<dbReference type="CDD" id="cd16922">
    <property type="entry name" value="HATPase_EvgS-ArcB-TorS-like"/>
    <property type="match status" value="1"/>
</dbReference>
<evidence type="ECO:0000313" key="15">
    <source>
        <dbReference type="EMBL" id="PXX98935.1"/>
    </source>
</evidence>
<dbReference type="SMART" id="SM00091">
    <property type="entry name" value="PAS"/>
    <property type="match status" value="2"/>
</dbReference>
<evidence type="ECO:0000313" key="16">
    <source>
        <dbReference type="Proteomes" id="UP000248079"/>
    </source>
</evidence>
<dbReference type="EC" id="2.7.13.3" evidence="3"/>
<comment type="catalytic activity">
    <reaction evidence="1">
        <text>ATP + protein L-histidine = ADP + protein N-phospho-L-histidine.</text>
        <dbReference type="EC" id="2.7.13.3"/>
    </reaction>
</comment>
<dbReference type="InterPro" id="IPR013655">
    <property type="entry name" value="PAS_fold_3"/>
</dbReference>
<dbReference type="InterPro" id="IPR000014">
    <property type="entry name" value="PAS"/>
</dbReference>
<dbReference type="InterPro" id="IPR036097">
    <property type="entry name" value="HisK_dim/P_sf"/>
</dbReference>
<keyword evidence="8" id="KW-0418">Kinase</keyword>
<keyword evidence="6" id="KW-0808">Transferase</keyword>
<proteinExistence type="predicted"/>
<keyword evidence="10" id="KW-0902">Two-component regulatory system</keyword>
<dbReference type="InterPro" id="IPR001610">
    <property type="entry name" value="PAC"/>
</dbReference>
<dbReference type="FunFam" id="3.30.565.10:FF:000023">
    <property type="entry name" value="PAS domain-containing sensor histidine kinase"/>
    <property type="match status" value="1"/>
</dbReference>
<dbReference type="InterPro" id="IPR005467">
    <property type="entry name" value="His_kinase_dom"/>
</dbReference>
<keyword evidence="7" id="KW-0547">Nucleotide-binding</keyword>
<dbReference type="Gene3D" id="1.10.287.130">
    <property type="match status" value="1"/>
</dbReference>
<keyword evidence="11" id="KW-0472">Membrane</keyword>
<dbReference type="InterPro" id="IPR036890">
    <property type="entry name" value="HATPase_C_sf"/>
</dbReference>
<dbReference type="Proteomes" id="UP000248079">
    <property type="component" value="Unassembled WGS sequence"/>
</dbReference>
<dbReference type="Pfam" id="PF08448">
    <property type="entry name" value="PAS_4"/>
    <property type="match status" value="1"/>
</dbReference>
<dbReference type="PROSITE" id="PS50109">
    <property type="entry name" value="HIS_KIN"/>
    <property type="match status" value="1"/>
</dbReference>
<dbReference type="NCBIfam" id="TIGR00229">
    <property type="entry name" value="sensory_box"/>
    <property type="match status" value="2"/>
</dbReference>
<dbReference type="Gene3D" id="3.30.565.10">
    <property type="entry name" value="Histidine kinase-like ATPase, C-terminal domain"/>
    <property type="match status" value="1"/>
</dbReference>
<reference evidence="15 16" key="1">
    <citation type="submission" date="2018-05" db="EMBL/GenBank/DDBJ databases">
        <title>Marinifilum breve JC075T sp. nov., a marine bacterium isolated from Yongle Blue Hole in the South China Sea.</title>
        <authorList>
            <person name="Fu T."/>
        </authorList>
    </citation>
    <scope>NUCLEOTIDE SEQUENCE [LARGE SCALE GENOMIC DNA]</scope>
    <source>
        <strain evidence="15 16">JC075</strain>
    </source>
</reference>
<sequence length="697" mass="79868">MKGGSVRNQEEVGLESNLIEEKYSIEGLIDVPVLQELMEYFHKVTQIPVGILSPVGEVYVAIGWQDACLNFHRKGADSCKMCVESDLYIAENLDKGKQISYQCWSRLQEVGVPVFVGEQHVASVMLGQFFYEDEEIDYSFYKRIAEKYGYDEQSYLEAIERIPRFSKERVKDIMSFYSLLAESISRKGLVAMQLRCEIMSRKEAYGHLKESKEKLDALINSISSPIHFKNIERKIVGCNDAFCEMHGKTRSQIVNREATDILTLEQAREVSAMDQELLKDDGISSISAELIRGERTYLVKNSTFRDQANKAAGIASIMFDVTDQKRIESNLRESEEKFRAICDTVPLGIFIVDNSGGYRYVNGSFVGIIGDIEEEILKQNWFQNVLFEDKGRIYGKWMESLQHSDMSFDEKVRFQKSNGDQVWIHWRMTRLKFNDKEELFLGVAEDITERLKVKSQLIRAKEKAEEGDRLKSAFLRNLSHEVRTPINGITGFCTVLEDPDLGLEERLKYVDIIKTSSSQLLSVLGDVLDMSMVETKQIELKEQEIDLKDFMKEIFLVFQKNGSGLEFQLLNSEKKDCVQVSVDNIKLRQILLNLLDNAFKFTEEGFVEFGYRIIKGYLEFQVKDSGIGIPEKDVHHVFDRFRQVDYGKNRKYEGNGLGLSIAKAYVELLGGKLKVMSTEGVGSSFTFTIPYIPVERN</sequence>
<dbReference type="InterPro" id="IPR018771">
    <property type="entry name" value="PocR_dom"/>
</dbReference>
<gene>
    <name evidence="15" type="ORF">DF185_16315</name>
</gene>
<dbReference type="InterPro" id="IPR013656">
    <property type="entry name" value="PAS_4"/>
</dbReference>
<evidence type="ECO:0000256" key="8">
    <source>
        <dbReference type="ARBA" id="ARBA00022777"/>
    </source>
</evidence>
<dbReference type="Gene3D" id="3.30.450.20">
    <property type="entry name" value="PAS domain"/>
    <property type="match status" value="2"/>
</dbReference>
<evidence type="ECO:0000256" key="1">
    <source>
        <dbReference type="ARBA" id="ARBA00000085"/>
    </source>
</evidence>
<keyword evidence="16" id="KW-1185">Reference proteome</keyword>
<keyword evidence="9" id="KW-0067">ATP-binding</keyword>
<dbReference type="CDD" id="cd00130">
    <property type="entry name" value="PAS"/>
    <property type="match status" value="1"/>
</dbReference>
<dbReference type="CDD" id="cd00082">
    <property type="entry name" value="HisKA"/>
    <property type="match status" value="1"/>
</dbReference>
<dbReference type="InterPro" id="IPR003594">
    <property type="entry name" value="HATPase_dom"/>
</dbReference>
<dbReference type="GO" id="GO:0000155">
    <property type="term" value="F:phosphorelay sensor kinase activity"/>
    <property type="evidence" value="ECO:0007669"/>
    <property type="project" value="InterPro"/>
</dbReference>
<dbReference type="SUPFAM" id="SSF55874">
    <property type="entry name" value="ATPase domain of HSP90 chaperone/DNA topoisomerase II/histidine kinase"/>
    <property type="match status" value="1"/>
</dbReference>
<protein>
    <recommendedName>
        <fullName evidence="3">histidine kinase</fullName>
        <ecNumber evidence="3">2.7.13.3</ecNumber>
    </recommendedName>
</protein>
<comment type="caution">
    <text evidence="15">The sequence shown here is derived from an EMBL/GenBank/DDBJ whole genome shotgun (WGS) entry which is preliminary data.</text>
</comment>
<dbReference type="PROSITE" id="PS50113">
    <property type="entry name" value="PAC"/>
    <property type="match status" value="1"/>
</dbReference>
<evidence type="ECO:0000256" key="5">
    <source>
        <dbReference type="ARBA" id="ARBA00022553"/>
    </source>
</evidence>
<dbReference type="SMART" id="SM00388">
    <property type="entry name" value="HisKA"/>
    <property type="match status" value="1"/>
</dbReference>
<keyword evidence="4" id="KW-1003">Cell membrane</keyword>
<dbReference type="PANTHER" id="PTHR43711:SF1">
    <property type="entry name" value="HISTIDINE KINASE 1"/>
    <property type="match status" value="1"/>
</dbReference>
<dbReference type="AlphaFoldDB" id="A0A2V3ZXL4"/>
<dbReference type="GO" id="GO:0005524">
    <property type="term" value="F:ATP binding"/>
    <property type="evidence" value="ECO:0007669"/>
    <property type="project" value="UniProtKB-KW"/>
</dbReference>
<feature type="domain" description="PAS" evidence="13">
    <location>
        <begin position="211"/>
        <end position="281"/>
    </location>
</feature>
<dbReference type="Pfam" id="PF02518">
    <property type="entry name" value="HATPase_c"/>
    <property type="match status" value="1"/>
</dbReference>
<accession>A0A2V3ZXL4</accession>
<dbReference type="SUPFAM" id="SSF47384">
    <property type="entry name" value="Homodimeric domain of signal transducing histidine kinase"/>
    <property type="match status" value="1"/>
</dbReference>
<evidence type="ECO:0000256" key="2">
    <source>
        <dbReference type="ARBA" id="ARBA00004236"/>
    </source>
</evidence>
<evidence type="ECO:0000256" key="10">
    <source>
        <dbReference type="ARBA" id="ARBA00023012"/>
    </source>
</evidence>
<evidence type="ECO:0000259" key="12">
    <source>
        <dbReference type="PROSITE" id="PS50109"/>
    </source>
</evidence>
<keyword evidence="5" id="KW-0597">Phosphoprotein</keyword>
<evidence type="ECO:0000259" key="13">
    <source>
        <dbReference type="PROSITE" id="PS50112"/>
    </source>
</evidence>
<evidence type="ECO:0000256" key="7">
    <source>
        <dbReference type="ARBA" id="ARBA00022741"/>
    </source>
</evidence>
<dbReference type="InterPro" id="IPR003661">
    <property type="entry name" value="HisK_dim/P_dom"/>
</dbReference>
<dbReference type="Pfam" id="PF08447">
    <property type="entry name" value="PAS_3"/>
    <property type="match status" value="1"/>
</dbReference>
<feature type="domain" description="Histidine kinase" evidence="12">
    <location>
        <begin position="477"/>
        <end position="693"/>
    </location>
</feature>
<dbReference type="OrthoDB" id="9796457at2"/>
<dbReference type="PRINTS" id="PR00344">
    <property type="entry name" value="BCTRLSENSOR"/>
</dbReference>
<name>A0A2V3ZXL4_9BACT</name>
<evidence type="ECO:0000259" key="14">
    <source>
        <dbReference type="PROSITE" id="PS50113"/>
    </source>
</evidence>
<dbReference type="InterPro" id="IPR050736">
    <property type="entry name" value="Sensor_HK_Regulatory"/>
</dbReference>
<organism evidence="15 16">
    <name type="scientific">Marinifilum breve</name>
    <dbReference type="NCBI Taxonomy" id="2184082"/>
    <lineage>
        <taxon>Bacteria</taxon>
        <taxon>Pseudomonadati</taxon>
        <taxon>Bacteroidota</taxon>
        <taxon>Bacteroidia</taxon>
        <taxon>Marinilabiliales</taxon>
        <taxon>Marinifilaceae</taxon>
    </lineage>
</organism>
<evidence type="ECO:0000256" key="4">
    <source>
        <dbReference type="ARBA" id="ARBA00022475"/>
    </source>
</evidence>
<dbReference type="InterPro" id="IPR004358">
    <property type="entry name" value="Sig_transdc_His_kin-like_C"/>
</dbReference>
<dbReference type="InterPro" id="IPR035965">
    <property type="entry name" value="PAS-like_dom_sf"/>
</dbReference>
<feature type="domain" description="PAC" evidence="14">
    <location>
        <begin position="408"/>
        <end position="459"/>
    </location>
</feature>
<evidence type="ECO:0000256" key="9">
    <source>
        <dbReference type="ARBA" id="ARBA00022840"/>
    </source>
</evidence>
<feature type="domain" description="PAS" evidence="13">
    <location>
        <begin position="334"/>
        <end position="389"/>
    </location>
</feature>
<dbReference type="SUPFAM" id="SSF55785">
    <property type="entry name" value="PYP-like sensor domain (PAS domain)"/>
    <property type="match status" value="2"/>
</dbReference>
<dbReference type="EMBL" id="QFLI01000007">
    <property type="protein sequence ID" value="PXX98935.1"/>
    <property type="molecule type" value="Genomic_DNA"/>
</dbReference>
<dbReference type="PROSITE" id="PS50112">
    <property type="entry name" value="PAS"/>
    <property type="match status" value="2"/>
</dbReference>
<evidence type="ECO:0000256" key="11">
    <source>
        <dbReference type="ARBA" id="ARBA00023136"/>
    </source>
</evidence>
<dbReference type="SMART" id="SM00086">
    <property type="entry name" value="PAC"/>
    <property type="match status" value="1"/>
</dbReference>
<evidence type="ECO:0000256" key="3">
    <source>
        <dbReference type="ARBA" id="ARBA00012438"/>
    </source>
</evidence>